<feature type="transmembrane region" description="Helical" evidence="1">
    <location>
        <begin position="449"/>
        <end position="468"/>
    </location>
</feature>
<feature type="transmembrane region" description="Helical" evidence="1">
    <location>
        <begin position="136"/>
        <end position="154"/>
    </location>
</feature>
<dbReference type="NCBIfam" id="NF037982">
    <property type="entry name" value="Nramp_1"/>
    <property type="match status" value="1"/>
</dbReference>
<dbReference type="AlphaFoldDB" id="A0A5C5WBP4"/>
<feature type="transmembrane region" description="Helical" evidence="1">
    <location>
        <begin position="403"/>
        <end position="429"/>
    </location>
</feature>
<reference evidence="2 3" key="1">
    <citation type="submission" date="2019-02" db="EMBL/GenBank/DDBJ databases">
        <title>Deep-cultivation of Planctomycetes and their phenomic and genomic characterization uncovers novel biology.</title>
        <authorList>
            <person name="Wiegand S."/>
            <person name="Jogler M."/>
            <person name="Boedeker C."/>
            <person name="Pinto D."/>
            <person name="Vollmers J."/>
            <person name="Rivas-Marin E."/>
            <person name="Kohn T."/>
            <person name="Peeters S.H."/>
            <person name="Heuer A."/>
            <person name="Rast P."/>
            <person name="Oberbeckmann S."/>
            <person name="Bunk B."/>
            <person name="Jeske O."/>
            <person name="Meyerdierks A."/>
            <person name="Storesund J.E."/>
            <person name="Kallscheuer N."/>
            <person name="Luecker S."/>
            <person name="Lage O.M."/>
            <person name="Pohl T."/>
            <person name="Merkel B.J."/>
            <person name="Hornburger P."/>
            <person name="Mueller R.-W."/>
            <person name="Bruemmer F."/>
            <person name="Labrenz M."/>
            <person name="Spormann A.M."/>
            <person name="Op Den Camp H."/>
            <person name="Overmann J."/>
            <person name="Amann R."/>
            <person name="Jetten M.S.M."/>
            <person name="Mascher T."/>
            <person name="Medema M.H."/>
            <person name="Devos D.P."/>
            <person name="Kaster A.-K."/>
            <person name="Ovreas L."/>
            <person name="Rohde M."/>
            <person name="Galperin M.Y."/>
            <person name="Jogler C."/>
        </authorList>
    </citation>
    <scope>NUCLEOTIDE SEQUENCE [LARGE SCALE GENOMIC DNA]</scope>
    <source>
        <strain evidence="2 3">Pla111</strain>
    </source>
</reference>
<feature type="transmembrane region" description="Helical" evidence="1">
    <location>
        <begin position="322"/>
        <end position="343"/>
    </location>
</feature>
<proteinExistence type="predicted"/>
<dbReference type="OrthoDB" id="9787548at2"/>
<evidence type="ECO:0000313" key="2">
    <source>
        <dbReference type="EMBL" id="TWT47471.1"/>
    </source>
</evidence>
<feature type="transmembrane region" description="Helical" evidence="1">
    <location>
        <begin position="160"/>
        <end position="181"/>
    </location>
</feature>
<feature type="transmembrane region" description="Helical" evidence="1">
    <location>
        <begin position="380"/>
        <end position="397"/>
    </location>
</feature>
<feature type="transmembrane region" description="Helical" evidence="1">
    <location>
        <begin position="282"/>
        <end position="302"/>
    </location>
</feature>
<comment type="caution">
    <text evidence="2">The sequence shown here is derived from an EMBL/GenBank/DDBJ whole genome shotgun (WGS) entry which is preliminary data.</text>
</comment>
<dbReference type="EMBL" id="SJPH01000002">
    <property type="protein sequence ID" value="TWT47471.1"/>
    <property type="molecule type" value="Genomic_DNA"/>
</dbReference>
<keyword evidence="1" id="KW-0812">Transmembrane</keyword>
<keyword evidence="3" id="KW-1185">Reference proteome</keyword>
<gene>
    <name evidence="2" type="ORF">Pla111_10850</name>
</gene>
<evidence type="ECO:0000313" key="3">
    <source>
        <dbReference type="Proteomes" id="UP000318995"/>
    </source>
</evidence>
<sequence>MASDTHPVVLSDKIALPPRGWGLLLAIGPSIVWCAEYIGSGEVILATRTGAVLGVGVLWAVVAGVFLKYVIGLAGGWYTVATGESMIDLMGRLPGPKNAVVWLVMVLQLAASVGAIASIAASAGVFLAALTPLPPLVCGWLVTLLAVAIAWVGEFKPLKIVMALLVTLTLIGVAVIALRVLPPTSEILAGLVPRVPPVPEWARHAGLSQNAWAEMLPLLGWGAGGFASQVWYTYWIMGAGYGAAAGRRQGKPADEALLRALSAEDANRLLGWRRAITVDATVAMLLGVGVTSGFLIAGAGVLGTQQLAPSGPEVATTLAHVFGTQGGTGGATLFLIGGAAALVSTQLAQVAGWPFLLDDCVRLCLPQLARRWSPLTRRRCWLGFYLLMSMTVVYSLGQEPVSLVRYAAVMEGLLLTPLQAAAMFVGLYWVLPRQFRPEIAARLRPGPMIGIGLVISFLVFAYFCIAQLPKVLLTG</sequence>
<organism evidence="2 3">
    <name type="scientific">Botrimarina hoheduenensis</name>
    <dbReference type="NCBI Taxonomy" id="2528000"/>
    <lineage>
        <taxon>Bacteria</taxon>
        <taxon>Pseudomonadati</taxon>
        <taxon>Planctomycetota</taxon>
        <taxon>Planctomycetia</taxon>
        <taxon>Pirellulales</taxon>
        <taxon>Lacipirellulaceae</taxon>
        <taxon>Botrimarina</taxon>
    </lineage>
</organism>
<feature type="transmembrane region" description="Helical" evidence="1">
    <location>
        <begin position="20"/>
        <end position="39"/>
    </location>
</feature>
<protein>
    <submittedName>
        <fullName evidence="2">Natural resistance-associated macrophage protein</fullName>
    </submittedName>
</protein>
<dbReference type="Proteomes" id="UP000318995">
    <property type="component" value="Unassembled WGS sequence"/>
</dbReference>
<accession>A0A5C5WBP4</accession>
<keyword evidence="1" id="KW-1133">Transmembrane helix</keyword>
<evidence type="ECO:0000256" key="1">
    <source>
        <dbReference type="SAM" id="Phobius"/>
    </source>
</evidence>
<dbReference type="RefSeq" id="WP_146572105.1">
    <property type="nucleotide sequence ID" value="NZ_SJPH01000002.1"/>
</dbReference>
<name>A0A5C5WBP4_9BACT</name>
<feature type="transmembrane region" description="Helical" evidence="1">
    <location>
        <begin position="51"/>
        <end position="80"/>
    </location>
</feature>
<keyword evidence="1" id="KW-0472">Membrane</keyword>
<feature type="transmembrane region" description="Helical" evidence="1">
    <location>
        <begin position="100"/>
        <end position="129"/>
    </location>
</feature>